<evidence type="ECO:0000313" key="3">
    <source>
        <dbReference type="Proteomes" id="UP000186817"/>
    </source>
</evidence>
<organism evidence="2 3">
    <name type="scientific">Symbiodinium microadriaticum</name>
    <name type="common">Dinoflagellate</name>
    <name type="synonym">Zooxanthella microadriatica</name>
    <dbReference type="NCBI Taxonomy" id="2951"/>
    <lineage>
        <taxon>Eukaryota</taxon>
        <taxon>Sar</taxon>
        <taxon>Alveolata</taxon>
        <taxon>Dinophyceae</taxon>
        <taxon>Suessiales</taxon>
        <taxon>Symbiodiniaceae</taxon>
        <taxon>Symbiodinium</taxon>
    </lineage>
</organism>
<dbReference type="OrthoDB" id="167272at2759"/>
<comment type="caution">
    <text evidence="2">The sequence shown here is derived from an EMBL/GenBank/DDBJ whole genome shotgun (WGS) entry which is preliminary data.</text>
</comment>
<accession>A0A1Q9BXS4</accession>
<dbReference type="Proteomes" id="UP000186817">
    <property type="component" value="Unassembled WGS sequence"/>
</dbReference>
<reference evidence="2 3" key="1">
    <citation type="submission" date="2016-02" db="EMBL/GenBank/DDBJ databases">
        <title>Genome analysis of coral dinoflagellate symbionts highlights evolutionary adaptations to a symbiotic lifestyle.</title>
        <authorList>
            <person name="Aranda M."/>
            <person name="Li Y."/>
            <person name="Liew Y.J."/>
            <person name="Baumgarten S."/>
            <person name="Simakov O."/>
            <person name="Wilson M."/>
            <person name="Piel J."/>
            <person name="Ashoor H."/>
            <person name="Bougouffa S."/>
            <person name="Bajic V.B."/>
            <person name="Ryu T."/>
            <person name="Ravasi T."/>
            <person name="Bayer T."/>
            <person name="Micklem G."/>
            <person name="Kim H."/>
            <person name="Bhak J."/>
            <person name="Lajeunesse T.C."/>
            <person name="Voolstra C.R."/>
        </authorList>
    </citation>
    <scope>NUCLEOTIDE SEQUENCE [LARGE SCALE GENOMIC DNA]</scope>
    <source>
        <strain evidence="2 3">CCMP2467</strain>
    </source>
</reference>
<feature type="non-terminal residue" evidence="2">
    <location>
        <position position="228"/>
    </location>
</feature>
<gene>
    <name evidence="2" type="ORF">AK812_SmicGene44711</name>
</gene>
<name>A0A1Q9BXS4_SYMMI</name>
<sequence>MMKGVDGSLNQLKDRLTILHLCTILVGYHLDLASMADIHHFHDAHAGNILISLSSKLPAVRWHDFAGNFGSAARRVVAQTFTDGFARQIEDFSGTVISQIRETHQGFASRLNETCKTCSMVGRDMIWVRQCLRQRAFDLASTMLSLSALQTLEKQRLLESIAPALSDSDARVLWRHWSEGPTSTSSVVWVRELVRNQDGTVTAKLRPKEEGFQGEDEPEQAFKVQSRE</sequence>
<feature type="region of interest" description="Disordered" evidence="1">
    <location>
        <begin position="204"/>
        <end position="228"/>
    </location>
</feature>
<dbReference type="AlphaFoldDB" id="A0A1Q9BXS4"/>
<evidence type="ECO:0000313" key="2">
    <source>
        <dbReference type="EMBL" id="OLP75481.1"/>
    </source>
</evidence>
<dbReference type="EMBL" id="LSRX01002457">
    <property type="protein sequence ID" value="OLP75481.1"/>
    <property type="molecule type" value="Genomic_DNA"/>
</dbReference>
<keyword evidence="3" id="KW-1185">Reference proteome</keyword>
<proteinExistence type="predicted"/>
<protein>
    <submittedName>
        <fullName evidence="2">Uncharacterized protein</fullName>
    </submittedName>
</protein>
<evidence type="ECO:0000256" key="1">
    <source>
        <dbReference type="SAM" id="MobiDB-lite"/>
    </source>
</evidence>